<name>A0A3M0GAC5_9ACTN</name>
<keyword evidence="1" id="KW-1133">Transmembrane helix</keyword>
<dbReference type="Proteomes" id="UP000275256">
    <property type="component" value="Unassembled WGS sequence"/>
</dbReference>
<gene>
    <name evidence="2" type="ORF">EAX62_05090</name>
</gene>
<dbReference type="RefSeq" id="WP_121900513.1">
    <property type="nucleotide sequence ID" value="NZ_REFW01000001.1"/>
</dbReference>
<dbReference type="OrthoDB" id="4527292at2"/>
<protein>
    <recommendedName>
        <fullName evidence="4">Esterase</fullName>
    </recommendedName>
</protein>
<organism evidence="2 3">
    <name type="scientific">Tessaracoccus antarcticus</name>
    <dbReference type="NCBI Taxonomy" id="2479848"/>
    <lineage>
        <taxon>Bacteria</taxon>
        <taxon>Bacillati</taxon>
        <taxon>Actinomycetota</taxon>
        <taxon>Actinomycetes</taxon>
        <taxon>Propionibacteriales</taxon>
        <taxon>Propionibacteriaceae</taxon>
        <taxon>Tessaracoccus</taxon>
    </lineage>
</organism>
<dbReference type="SUPFAM" id="SSF53474">
    <property type="entry name" value="alpha/beta-Hydrolases"/>
    <property type="match status" value="1"/>
</dbReference>
<proteinExistence type="predicted"/>
<evidence type="ECO:0008006" key="4">
    <source>
        <dbReference type="Google" id="ProtNLM"/>
    </source>
</evidence>
<reference evidence="2 3" key="1">
    <citation type="submission" date="2018-10" db="EMBL/GenBank/DDBJ databases">
        <title>Tessaracoccus antarcticuss sp. nov., isolated from sediment.</title>
        <authorList>
            <person name="Zhou L.Y."/>
            <person name="Du Z.J."/>
        </authorList>
    </citation>
    <scope>NUCLEOTIDE SEQUENCE [LARGE SCALE GENOMIC DNA]</scope>
    <source>
        <strain evidence="2 3">JDX10</strain>
    </source>
</reference>
<dbReference type="EMBL" id="REFW01000001">
    <property type="protein sequence ID" value="RMB61965.1"/>
    <property type="molecule type" value="Genomic_DNA"/>
</dbReference>
<evidence type="ECO:0000313" key="2">
    <source>
        <dbReference type="EMBL" id="RMB61965.1"/>
    </source>
</evidence>
<keyword evidence="1" id="KW-0812">Transmembrane</keyword>
<dbReference type="PANTHER" id="PTHR48098">
    <property type="entry name" value="ENTEROCHELIN ESTERASE-RELATED"/>
    <property type="match status" value="1"/>
</dbReference>
<sequence>MRALTPLELPRPVLDAAAGQSPLTQWWVPAVAVVVALILTAVVVRRWLLHHGAPWRRVPEVALAMLAWAVAAALGVNSWYSIVPDLSALQREVESGLGLPVSYRTADGAHVKEHLLPASSTLGMPESSVWVYTPPGYDPAGGVRYPVVYLIHGDPGTSTNWFTVGRADQVVDAMIRAHVIPKVIVVSPDVNGGGVHDRECLNSRNGGPQIESWLYDELVPWVDTSFRTQADAQHRILGGMSSGGYCALDQGLRHLDVWGGIVALEAYGDPGLGAATTMGYHLADFERVSPTHYIARMEFPRKVPIFLDVGQLSDPNRVEALVTALRARGQDPTFQVEAGQGHTWQMARVGMPYGLDDVAAGLGWR</sequence>
<accession>A0A3M0GAC5</accession>
<feature type="transmembrane region" description="Helical" evidence="1">
    <location>
        <begin position="26"/>
        <end position="49"/>
    </location>
</feature>
<keyword evidence="3" id="KW-1185">Reference proteome</keyword>
<dbReference type="InterPro" id="IPR000801">
    <property type="entry name" value="Esterase-like"/>
</dbReference>
<evidence type="ECO:0000313" key="3">
    <source>
        <dbReference type="Proteomes" id="UP000275256"/>
    </source>
</evidence>
<dbReference type="AlphaFoldDB" id="A0A3M0GAC5"/>
<dbReference type="Pfam" id="PF00756">
    <property type="entry name" value="Esterase"/>
    <property type="match status" value="1"/>
</dbReference>
<comment type="caution">
    <text evidence="2">The sequence shown here is derived from an EMBL/GenBank/DDBJ whole genome shotgun (WGS) entry which is preliminary data.</text>
</comment>
<dbReference type="InterPro" id="IPR050583">
    <property type="entry name" value="Mycobacterial_A85_antigen"/>
</dbReference>
<keyword evidence="1" id="KW-0472">Membrane</keyword>
<dbReference type="PANTHER" id="PTHR48098:SF6">
    <property type="entry name" value="FERRI-BACILLIBACTIN ESTERASE BESA"/>
    <property type="match status" value="1"/>
</dbReference>
<feature type="transmembrane region" description="Helical" evidence="1">
    <location>
        <begin position="61"/>
        <end position="80"/>
    </location>
</feature>
<dbReference type="InterPro" id="IPR029058">
    <property type="entry name" value="AB_hydrolase_fold"/>
</dbReference>
<evidence type="ECO:0000256" key="1">
    <source>
        <dbReference type="SAM" id="Phobius"/>
    </source>
</evidence>
<dbReference type="Gene3D" id="3.40.50.1820">
    <property type="entry name" value="alpha/beta hydrolase"/>
    <property type="match status" value="1"/>
</dbReference>